<dbReference type="SUPFAM" id="SSF63829">
    <property type="entry name" value="Calcium-dependent phosphotriesterase"/>
    <property type="match status" value="3"/>
</dbReference>
<dbReference type="SMART" id="SM00387">
    <property type="entry name" value="HATPase_c"/>
    <property type="match status" value="1"/>
</dbReference>
<feature type="domain" description="Histidine kinase" evidence="11">
    <location>
        <begin position="811"/>
        <end position="1044"/>
    </location>
</feature>
<dbReference type="Gene3D" id="2.60.40.10">
    <property type="entry name" value="Immunoglobulins"/>
    <property type="match status" value="1"/>
</dbReference>
<feature type="transmembrane region" description="Helical" evidence="9">
    <location>
        <begin position="754"/>
        <end position="775"/>
    </location>
</feature>
<dbReference type="InterPro" id="IPR009057">
    <property type="entry name" value="Homeodomain-like_sf"/>
</dbReference>
<dbReference type="GO" id="GO:0000155">
    <property type="term" value="F:phosphorelay sensor kinase activity"/>
    <property type="evidence" value="ECO:0007669"/>
    <property type="project" value="InterPro"/>
</dbReference>
<dbReference type="Gene3D" id="1.10.10.60">
    <property type="entry name" value="Homeodomain-like"/>
    <property type="match status" value="1"/>
</dbReference>
<dbReference type="InterPro" id="IPR001789">
    <property type="entry name" value="Sig_transdc_resp-reg_receiver"/>
</dbReference>
<name>A0A413H600_9BACE</name>
<sequence length="1335" mass="153081">MLLSITGNTAGKQPYRFHTFSPEGGFYYNGINSIVQNKDGLVWFIIDNDLYRFDGYTHKNYHKVFSSDTSRNLGQTPQFNSISTDDKGNIYAGTNSGLYIYEKRADTFCKVNEQAIANLHIDAHDNLWMTRDGEISFRHPDGSLHTPLYGKKPLSWSTSYTGDEASLFVSTAHAIYRYSYDSDKYSLFYSFEKGMEIQSMARDRNKLWVLITDRGLFRIDIPTAAVEQFYDFFHLDNGGNVLTKMISIDKKHSVWIATQKGLYILNPETGQYTRYMHSETDPFSLPNNSIWCITKDRQENMWIGTYSGGLCYVNLDENVWLKSFTPLVSPLNHNLISGFAEDDTHLLIATEGGGINRMNKQTGEFTYLKNNGSPNSLAYDNTKSIVYDSEQRLWIAMFRGGLDCYDTRTRQFTHFRHEPGNDNSLLTNDLRKIILDGENGLWIAYQLNKLKISFYSFAQKKFTHYTLSEKNEFIHDFCLNNNRLWLVSERLYMFDIASRHAESFSVDNRLLNCQSACFDGNGDLWIGTVGQGLIRFNTRTKEFRIHDEILQRNVYSILSLCTDDENNLWLGTDNGLFRYETASNEYLRFDKQDGAQGQVFYPLSTFKSRTGELYFGGTNGFTKLNPKLLSRNMRQPNLIILNLLIDNVPAIPTGGDAKNDTAWFPRSIVLNHNQSTFGFTFTSDNYLNPNKNLFRYRLRGYDDRWTEVSGTGRLASYTKVPAGKYTFEVMAANNNGVWNSTPYAIQIKRLPAPWLSLPAYIVYMLIAGSILFFVLRHYNIRKQMKLQLYMEAVDKQKKEEIHQSQLRFFTNISHDFRTPLFLIIAVLEKLQETGWRTDYYRILDNNAQRLLNLVNELMDFRTIENGKMPLQVTTLDVNHMVNAIAYDFRNYALQKEMTFEVKCDELPIPIHADKHILEKILLNLLNNAFKYTRQGGHISIETYNDAESFRSSHANHFTVQGDVIPEDAFLIVVRDTGIGISKDSIASVFERFYKVNTDQADAHLGTGIGLALVKSLVLLHKGVLTIYSERESGTDIVVALSKSNHFYALEDRKTEEADSPVAITELDESSEKLLSEKKHILLVEDNDDLRGLIAESLAADYEVTEAANGALAAEALRKEPFDLVISDIMMPVKDGITLCREVKNDINLSHIPFVLLTAKTGLESKLEGVDSGADLYFEKPVDSKLLRASVQNIFNTRRKLQEYYAKNYFADTSELAGSRQDREFLKQFIAVVEKNIDQSEMDVNYIASELSISRSKLYNKVKSLTNKSIVEFILQYRLRKAARLLVEEDMSIREIMEQVGIESQSYFTATFKKEFDETPTAFAKRHAEKRKKGNQ</sequence>
<comment type="caution">
    <text evidence="13">The sequence shown here is derived from an EMBL/GenBank/DDBJ whole genome shotgun (WGS) entry which is preliminary data.</text>
</comment>
<evidence type="ECO:0000313" key="13">
    <source>
        <dbReference type="EMBL" id="RGX78802.1"/>
    </source>
</evidence>
<dbReference type="CDD" id="cd17574">
    <property type="entry name" value="REC_OmpR"/>
    <property type="match status" value="1"/>
</dbReference>
<proteinExistence type="predicted"/>
<protein>
    <recommendedName>
        <fullName evidence="2">histidine kinase</fullName>
        <ecNumber evidence="2">2.7.13.3</ecNumber>
    </recommendedName>
</protein>
<dbReference type="SUPFAM" id="SSF52172">
    <property type="entry name" value="CheY-like"/>
    <property type="match status" value="1"/>
</dbReference>
<evidence type="ECO:0000256" key="7">
    <source>
        <dbReference type="ARBA" id="ARBA00023163"/>
    </source>
</evidence>
<keyword evidence="9" id="KW-0812">Transmembrane</keyword>
<dbReference type="Gene3D" id="2.130.10.10">
    <property type="entry name" value="YVTN repeat-like/Quinoprotein amine dehydrogenase"/>
    <property type="match status" value="2"/>
</dbReference>
<organism evidence="13 14">
    <name type="scientific">Bacteroides stercorirosoris</name>
    <dbReference type="NCBI Taxonomy" id="871324"/>
    <lineage>
        <taxon>Bacteria</taxon>
        <taxon>Pseudomonadati</taxon>
        <taxon>Bacteroidota</taxon>
        <taxon>Bacteroidia</taxon>
        <taxon>Bacteroidales</taxon>
        <taxon>Bacteroidaceae</taxon>
        <taxon>Bacteroides</taxon>
    </lineage>
</organism>
<dbReference type="Gene3D" id="1.10.287.130">
    <property type="match status" value="1"/>
</dbReference>
<dbReference type="SUPFAM" id="SSF47384">
    <property type="entry name" value="Homodimeric domain of signal transducing histidine kinase"/>
    <property type="match status" value="1"/>
</dbReference>
<dbReference type="Pfam" id="PF07495">
    <property type="entry name" value="Y_Y_Y"/>
    <property type="match status" value="1"/>
</dbReference>
<dbReference type="InterPro" id="IPR005467">
    <property type="entry name" value="His_kinase_dom"/>
</dbReference>
<dbReference type="InterPro" id="IPR036097">
    <property type="entry name" value="HisK_dim/P_sf"/>
</dbReference>
<feature type="domain" description="Response regulatory" evidence="12">
    <location>
        <begin position="1079"/>
        <end position="1194"/>
    </location>
</feature>
<dbReference type="OrthoDB" id="717811at2"/>
<dbReference type="FunFam" id="3.30.565.10:FF:000006">
    <property type="entry name" value="Sensor histidine kinase WalK"/>
    <property type="match status" value="1"/>
</dbReference>
<dbReference type="SUPFAM" id="SSF55874">
    <property type="entry name" value="ATPase domain of HSP90 chaperone/DNA topoisomerase II/histidine kinase"/>
    <property type="match status" value="1"/>
</dbReference>
<evidence type="ECO:0000256" key="8">
    <source>
        <dbReference type="PROSITE-ProRule" id="PRU00169"/>
    </source>
</evidence>
<dbReference type="InterPro" id="IPR011110">
    <property type="entry name" value="Reg_prop"/>
</dbReference>
<dbReference type="GO" id="GO:0003700">
    <property type="term" value="F:DNA-binding transcription factor activity"/>
    <property type="evidence" value="ECO:0007669"/>
    <property type="project" value="InterPro"/>
</dbReference>
<dbReference type="Pfam" id="PF12833">
    <property type="entry name" value="HTH_18"/>
    <property type="match status" value="1"/>
</dbReference>
<evidence type="ECO:0000256" key="1">
    <source>
        <dbReference type="ARBA" id="ARBA00000085"/>
    </source>
</evidence>
<evidence type="ECO:0000256" key="6">
    <source>
        <dbReference type="ARBA" id="ARBA00023015"/>
    </source>
</evidence>
<dbReference type="InterPro" id="IPR004358">
    <property type="entry name" value="Sig_transdc_His_kin-like_C"/>
</dbReference>
<dbReference type="InterPro" id="IPR018060">
    <property type="entry name" value="HTH_AraC"/>
</dbReference>
<dbReference type="Pfam" id="PF07494">
    <property type="entry name" value="Reg_prop"/>
    <property type="match status" value="2"/>
</dbReference>
<dbReference type="SUPFAM" id="SSF46689">
    <property type="entry name" value="Homeodomain-like"/>
    <property type="match status" value="1"/>
</dbReference>
<dbReference type="PROSITE" id="PS01124">
    <property type="entry name" value="HTH_ARAC_FAMILY_2"/>
    <property type="match status" value="1"/>
</dbReference>
<gene>
    <name evidence="13" type="ORF">DXA68_09955</name>
</gene>
<dbReference type="SMART" id="SM00388">
    <property type="entry name" value="HisKA"/>
    <property type="match status" value="1"/>
</dbReference>
<comment type="catalytic activity">
    <reaction evidence="1">
        <text>ATP + protein L-histidine = ADP + protein N-phospho-L-histidine.</text>
        <dbReference type="EC" id="2.7.13.3"/>
    </reaction>
</comment>
<accession>A0A413H600</accession>
<dbReference type="PRINTS" id="PR00344">
    <property type="entry name" value="BCTRLSENSOR"/>
</dbReference>
<dbReference type="Pfam" id="PF02518">
    <property type="entry name" value="HATPase_c"/>
    <property type="match status" value="1"/>
</dbReference>
<dbReference type="InterPro" id="IPR015943">
    <property type="entry name" value="WD40/YVTN_repeat-like_dom_sf"/>
</dbReference>
<dbReference type="InterPro" id="IPR003661">
    <property type="entry name" value="HisK_dim/P_dom"/>
</dbReference>
<dbReference type="PANTHER" id="PTHR43547">
    <property type="entry name" value="TWO-COMPONENT HISTIDINE KINASE"/>
    <property type="match status" value="1"/>
</dbReference>
<evidence type="ECO:0000259" key="12">
    <source>
        <dbReference type="PROSITE" id="PS50110"/>
    </source>
</evidence>
<feature type="domain" description="HTH araC/xylS-type" evidence="10">
    <location>
        <begin position="1226"/>
        <end position="1325"/>
    </location>
</feature>
<evidence type="ECO:0000256" key="4">
    <source>
        <dbReference type="ARBA" id="ARBA00022679"/>
    </source>
</evidence>
<dbReference type="SMART" id="SM00448">
    <property type="entry name" value="REC"/>
    <property type="match status" value="1"/>
</dbReference>
<dbReference type="Pfam" id="PF00072">
    <property type="entry name" value="Response_reg"/>
    <property type="match status" value="1"/>
</dbReference>
<feature type="modified residue" description="4-aspartylphosphate" evidence="8">
    <location>
        <position position="1127"/>
    </location>
</feature>
<keyword evidence="3 8" id="KW-0597">Phosphoprotein</keyword>
<dbReference type="PROSITE" id="PS50110">
    <property type="entry name" value="RESPONSE_REGULATORY"/>
    <property type="match status" value="1"/>
</dbReference>
<dbReference type="EMBL" id="QSCF01000013">
    <property type="protein sequence ID" value="RGX78802.1"/>
    <property type="molecule type" value="Genomic_DNA"/>
</dbReference>
<dbReference type="Gene3D" id="3.40.50.2300">
    <property type="match status" value="1"/>
</dbReference>
<dbReference type="InterPro" id="IPR036890">
    <property type="entry name" value="HATPase_C_sf"/>
</dbReference>
<keyword evidence="4" id="KW-0808">Transferase</keyword>
<keyword evidence="9" id="KW-1133">Transmembrane helix</keyword>
<evidence type="ECO:0000313" key="14">
    <source>
        <dbReference type="Proteomes" id="UP000286075"/>
    </source>
</evidence>
<dbReference type="GO" id="GO:0043565">
    <property type="term" value="F:sequence-specific DNA binding"/>
    <property type="evidence" value="ECO:0007669"/>
    <property type="project" value="InterPro"/>
</dbReference>
<dbReference type="SMART" id="SM00342">
    <property type="entry name" value="HTH_ARAC"/>
    <property type="match status" value="1"/>
</dbReference>
<dbReference type="Gene3D" id="3.30.565.10">
    <property type="entry name" value="Histidine kinase-like ATPase, C-terminal domain"/>
    <property type="match status" value="1"/>
</dbReference>
<keyword evidence="5 13" id="KW-0418">Kinase</keyword>
<dbReference type="Proteomes" id="UP000286075">
    <property type="component" value="Unassembled WGS sequence"/>
</dbReference>
<evidence type="ECO:0000259" key="11">
    <source>
        <dbReference type="PROSITE" id="PS50109"/>
    </source>
</evidence>
<dbReference type="Pfam" id="PF00512">
    <property type="entry name" value="HisKA"/>
    <property type="match status" value="1"/>
</dbReference>
<dbReference type="CDD" id="cd00082">
    <property type="entry name" value="HisKA"/>
    <property type="match status" value="1"/>
</dbReference>
<keyword evidence="7" id="KW-0804">Transcription</keyword>
<evidence type="ECO:0000259" key="10">
    <source>
        <dbReference type="PROSITE" id="PS01124"/>
    </source>
</evidence>
<evidence type="ECO:0000256" key="5">
    <source>
        <dbReference type="ARBA" id="ARBA00022777"/>
    </source>
</evidence>
<keyword evidence="9" id="KW-0472">Membrane</keyword>
<dbReference type="PROSITE" id="PS50109">
    <property type="entry name" value="HIS_KIN"/>
    <property type="match status" value="1"/>
</dbReference>
<keyword evidence="6" id="KW-0805">Transcription regulation</keyword>
<dbReference type="InterPro" id="IPR011123">
    <property type="entry name" value="Y_Y_Y"/>
</dbReference>
<evidence type="ECO:0000256" key="2">
    <source>
        <dbReference type="ARBA" id="ARBA00012438"/>
    </source>
</evidence>
<reference evidence="13 14" key="1">
    <citation type="submission" date="2018-08" db="EMBL/GenBank/DDBJ databases">
        <title>A genome reference for cultivated species of the human gut microbiota.</title>
        <authorList>
            <person name="Zou Y."/>
            <person name="Xue W."/>
            <person name="Luo G."/>
        </authorList>
    </citation>
    <scope>NUCLEOTIDE SEQUENCE [LARGE SCALE GENOMIC DNA]</scope>
    <source>
        <strain evidence="13 14">OF03-9BH</strain>
    </source>
</reference>
<evidence type="ECO:0000256" key="3">
    <source>
        <dbReference type="ARBA" id="ARBA00022553"/>
    </source>
</evidence>
<evidence type="ECO:0000256" key="9">
    <source>
        <dbReference type="SAM" id="Phobius"/>
    </source>
</evidence>
<dbReference type="InterPro" id="IPR013783">
    <property type="entry name" value="Ig-like_fold"/>
</dbReference>
<dbReference type="EC" id="2.7.13.3" evidence="2"/>
<dbReference type="PANTHER" id="PTHR43547:SF2">
    <property type="entry name" value="HYBRID SIGNAL TRANSDUCTION HISTIDINE KINASE C"/>
    <property type="match status" value="1"/>
</dbReference>
<dbReference type="InterPro" id="IPR003594">
    <property type="entry name" value="HATPase_dom"/>
</dbReference>
<dbReference type="InterPro" id="IPR011006">
    <property type="entry name" value="CheY-like_superfamily"/>
</dbReference>